<sequence>MQWKQKILILILSHIFHLVLASASGSFASIGDGNHHDDVSQRNIFREKRGTDNKNYKISDALNQLTIGKEPSVISNSETYKNSKLSKENRVTRAHQRELQLKELITSPVNRFEAKHLFENGIHKGATDSFDALSDPNRLKTYLVETNRKVYKGGVLPQDAGNQFQKWLERADTDGKPFTIIDADFDLLSRDIKPKYESWKQQELAKHGKLPDKFPDFTTDSQQKVTHLTFQPVRNDKGEIVELSVKMEQLNTKVELGTDGNGKITHFARLDPTDSTLPQNKLREKAQATILPIQDLEKNAKITKEFWKELGLPSNKRNIILNEEAPTFKNFVEQNDADLLKNVIKPTSENTGGDGVEDKDSLKNIGICSSKGRSRRAAGGRSNCAIFLNPNGDVDSLHPKEFIEEYKKADPEGKRKLADLAKNNIEKVEDIDGDDGVQKNKIKKLVELEQVKSHVEQVDKVKNVEQAKPNTKRSFYIMEGGMSPSPAPNATVSTRLGIGKEEAKGSGSTVAATASETHRNQASEGVFSVPTEEPKFHTKIVKVDGAKMCDNLQSNNDSPKQENNLEEGLMSTRNETHRVMGIVMSKSKIEEQRRRRMRCYEMQTMICRNETE</sequence>
<keyword evidence="3" id="KW-1185">Reference proteome</keyword>
<evidence type="ECO:0000313" key="2">
    <source>
        <dbReference type="EMBL" id="CAL8128961.1"/>
    </source>
</evidence>
<feature type="signal peptide" evidence="1">
    <location>
        <begin position="1"/>
        <end position="21"/>
    </location>
</feature>
<dbReference type="Proteomes" id="UP001642540">
    <property type="component" value="Unassembled WGS sequence"/>
</dbReference>
<comment type="caution">
    <text evidence="2">The sequence shown here is derived from an EMBL/GenBank/DDBJ whole genome shotgun (WGS) entry which is preliminary data.</text>
</comment>
<feature type="chain" id="PRO_5046575958" evidence="1">
    <location>
        <begin position="22"/>
        <end position="612"/>
    </location>
</feature>
<proteinExistence type="predicted"/>
<name>A0ABP1RIX8_9HEXA</name>
<gene>
    <name evidence="2" type="ORF">ODALV1_LOCUS22720</name>
</gene>
<keyword evidence="1" id="KW-0732">Signal</keyword>
<evidence type="ECO:0000256" key="1">
    <source>
        <dbReference type="SAM" id="SignalP"/>
    </source>
</evidence>
<organism evidence="2 3">
    <name type="scientific">Orchesella dallaii</name>
    <dbReference type="NCBI Taxonomy" id="48710"/>
    <lineage>
        <taxon>Eukaryota</taxon>
        <taxon>Metazoa</taxon>
        <taxon>Ecdysozoa</taxon>
        <taxon>Arthropoda</taxon>
        <taxon>Hexapoda</taxon>
        <taxon>Collembola</taxon>
        <taxon>Entomobryomorpha</taxon>
        <taxon>Entomobryoidea</taxon>
        <taxon>Orchesellidae</taxon>
        <taxon>Orchesellinae</taxon>
        <taxon>Orchesella</taxon>
    </lineage>
</organism>
<dbReference type="EMBL" id="CAXLJM020000075">
    <property type="protein sequence ID" value="CAL8128961.1"/>
    <property type="molecule type" value="Genomic_DNA"/>
</dbReference>
<accession>A0ABP1RIX8</accession>
<reference evidence="2 3" key="1">
    <citation type="submission" date="2024-08" db="EMBL/GenBank/DDBJ databases">
        <authorList>
            <person name="Cucini C."/>
            <person name="Frati F."/>
        </authorList>
    </citation>
    <scope>NUCLEOTIDE SEQUENCE [LARGE SCALE GENOMIC DNA]</scope>
</reference>
<evidence type="ECO:0000313" key="3">
    <source>
        <dbReference type="Proteomes" id="UP001642540"/>
    </source>
</evidence>
<protein>
    <submittedName>
        <fullName evidence="2">Uncharacterized protein</fullName>
    </submittedName>
</protein>